<evidence type="ECO:0000259" key="2">
    <source>
        <dbReference type="PROSITE" id="PS50263"/>
    </source>
</evidence>
<name>A0A7S2RLQ6_9STRA</name>
<protein>
    <recommendedName>
        <fullName evidence="2">CN hydrolase domain-containing protein</fullName>
    </recommendedName>
</protein>
<dbReference type="EMBL" id="HBHK01007808">
    <property type="protein sequence ID" value="CAD9674727.1"/>
    <property type="molecule type" value="Transcribed_RNA"/>
</dbReference>
<dbReference type="InterPro" id="IPR036526">
    <property type="entry name" value="C-N_Hydrolase_sf"/>
</dbReference>
<dbReference type="SUPFAM" id="SSF56317">
    <property type="entry name" value="Carbon-nitrogen hydrolase"/>
    <property type="match status" value="1"/>
</dbReference>
<dbReference type="PANTHER" id="PTHR10609:SF27">
    <property type="entry name" value="CN HYDROLASE DOMAIN-CONTAINING PROTEIN-RELATED"/>
    <property type="match status" value="1"/>
</dbReference>
<reference evidence="3" key="1">
    <citation type="submission" date="2021-01" db="EMBL/GenBank/DDBJ databases">
        <authorList>
            <person name="Corre E."/>
            <person name="Pelletier E."/>
            <person name="Niang G."/>
            <person name="Scheremetjew M."/>
            <person name="Finn R."/>
            <person name="Kale V."/>
            <person name="Holt S."/>
            <person name="Cochrane G."/>
            <person name="Meng A."/>
            <person name="Brown T."/>
            <person name="Cohen L."/>
        </authorList>
    </citation>
    <scope>NUCLEOTIDE SEQUENCE</scope>
    <source>
        <strain evidence="3">NY070348D</strain>
    </source>
</reference>
<comment type="similarity">
    <text evidence="1">Belongs to the carbon-nitrogen hydrolase superfamily. BTD/VNN family.</text>
</comment>
<sequence length="613" mass="66162">MVMVMVWRVGLTAFLAFWEIGYAVRIGKQVNTLHWADNEHGKSYKAAAASWVSNAGFTQEDYVNSTLGMTALIEQAAMEDCDIIVFPETSINMPPGLPMKCPWELAIQSAAEHVPLVSNSSTASFQTPCGNSSWANRPVMTSLSCAAKKNKIYVVATLFASVLCSDGASGIGTLCPSGGVLVLNTIVTFDSDGQLVGRYFKRNLAQEAPGATQPTPTLLKHHPDNPILRTNFGVDFGLITCFDFTAPYPLEAYLEMGIKNIIWPNQFTTFSTLGTQVGLAQGLSKTLGLNIIVAGNGAVANGIGVFSSGRALAKWDSPSICNGTLETINDQCLRIVSTKVKASPPRITETKQFVKRYPEDDLDVVYCAAIPQKSISAVVPALASMPQSQYQAYMNRTFSGGLCKLLKLEPGATTHASIQDSLGTTCSAMIKLASNETSKTFILRVSSVSYIEGSPCRAKAEVCNLVSPESYLAFDTTGTGTWFDSFQFSQVITSRGYLGKQAPLVVGDGGVTKTFETINVDVQQNSNSSVTHIWSEISQTLLFADIASFGNIYTQDWPLCNECYNTLEGYPHGKATSAFPPSNTSLEHILNCPECADLTGWQNETTWPPICSL</sequence>
<evidence type="ECO:0000313" key="3">
    <source>
        <dbReference type="EMBL" id="CAD9674727.1"/>
    </source>
</evidence>
<dbReference type="InterPro" id="IPR040154">
    <property type="entry name" value="Biotinidase/VNN"/>
</dbReference>
<proteinExistence type="inferred from homology"/>
<accession>A0A7S2RLQ6</accession>
<dbReference type="PANTHER" id="PTHR10609">
    <property type="entry name" value="BIOTINIDASE-RELATED"/>
    <property type="match status" value="1"/>
</dbReference>
<dbReference type="Pfam" id="PF00795">
    <property type="entry name" value="CN_hydrolase"/>
    <property type="match status" value="1"/>
</dbReference>
<dbReference type="InterPro" id="IPR003010">
    <property type="entry name" value="C-N_Hydrolase"/>
</dbReference>
<dbReference type="PROSITE" id="PS50263">
    <property type="entry name" value="CN_HYDROLASE"/>
    <property type="match status" value="1"/>
</dbReference>
<dbReference type="Gene3D" id="3.60.110.10">
    <property type="entry name" value="Carbon-nitrogen hydrolase"/>
    <property type="match status" value="1"/>
</dbReference>
<organism evidence="3">
    <name type="scientific">Mucochytrium quahogii</name>
    <dbReference type="NCBI Taxonomy" id="96639"/>
    <lineage>
        <taxon>Eukaryota</taxon>
        <taxon>Sar</taxon>
        <taxon>Stramenopiles</taxon>
        <taxon>Bigyra</taxon>
        <taxon>Labyrinthulomycetes</taxon>
        <taxon>Thraustochytrida</taxon>
        <taxon>Thraustochytriidae</taxon>
        <taxon>Mucochytrium</taxon>
    </lineage>
</organism>
<dbReference type="AlphaFoldDB" id="A0A7S2RLQ6"/>
<evidence type="ECO:0000256" key="1">
    <source>
        <dbReference type="ARBA" id="ARBA00008225"/>
    </source>
</evidence>
<gene>
    <name evidence="3" type="ORF">QSP1433_LOCUS4807</name>
</gene>
<feature type="domain" description="CN hydrolase" evidence="2">
    <location>
        <begin position="44"/>
        <end position="372"/>
    </location>
</feature>